<gene>
    <name evidence="1" type="ORF">RM539_11620</name>
</gene>
<reference evidence="1 2" key="1">
    <citation type="submission" date="2023-09" db="EMBL/GenBank/DDBJ databases">
        <authorList>
            <person name="Rey-Velasco X."/>
        </authorList>
    </citation>
    <scope>NUCLEOTIDE SEQUENCE [LARGE SCALE GENOMIC DNA]</scope>
    <source>
        <strain evidence="1 2">F117</strain>
    </source>
</reference>
<comment type="caution">
    <text evidence="1">The sequence shown here is derived from an EMBL/GenBank/DDBJ whole genome shotgun (WGS) entry which is preliminary data.</text>
</comment>
<evidence type="ECO:0000313" key="1">
    <source>
        <dbReference type="EMBL" id="MDT0677225.1"/>
    </source>
</evidence>
<protein>
    <submittedName>
        <fullName evidence="1">Uncharacterized protein</fullName>
    </submittedName>
</protein>
<dbReference type="EMBL" id="JAVRHK010000008">
    <property type="protein sequence ID" value="MDT0677225.1"/>
    <property type="molecule type" value="Genomic_DNA"/>
</dbReference>
<dbReference type="Proteomes" id="UP001262582">
    <property type="component" value="Unassembled WGS sequence"/>
</dbReference>
<accession>A0ABU3D794</accession>
<evidence type="ECO:0000313" key="2">
    <source>
        <dbReference type="Proteomes" id="UP001262582"/>
    </source>
</evidence>
<dbReference type="RefSeq" id="WP_311503570.1">
    <property type="nucleotide sequence ID" value="NZ_JAVRHK010000008.1"/>
</dbReference>
<proteinExistence type="predicted"/>
<name>A0ABU3D794_9FLAO</name>
<organism evidence="1 2">
    <name type="scientific">Autumnicola musiva</name>
    <dbReference type="NCBI Taxonomy" id="3075589"/>
    <lineage>
        <taxon>Bacteria</taxon>
        <taxon>Pseudomonadati</taxon>
        <taxon>Bacteroidota</taxon>
        <taxon>Flavobacteriia</taxon>
        <taxon>Flavobacteriales</taxon>
        <taxon>Flavobacteriaceae</taxon>
        <taxon>Autumnicola</taxon>
    </lineage>
</organism>
<sequence>MGKIYYKKSSTEENLKNLKPEKETVEFLLNYSKALSVIDGKIMKFNLLLN</sequence>
<keyword evidence="2" id="KW-1185">Reference proteome</keyword>